<name>A0ABQ4KBL5_9BACI</name>
<protein>
    <submittedName>
        <fullName evidence="1">Uncharacterized protein</fullName>
    </submittedName>
</protein>
<evidence type="ECO:0000313" key="1">
    <source>
        <dbReference type="EMBL" id="GIN23112.1"/>
    </source>
</evidence>
<organism evidence="1 2">
    <name type="scientific">Siminovitchia fordii</name>
    <dbReference type="NCBI Taxonomy" id="254759"/>
    <lineage>
        <taxon>Bacteria</taxon>
        <taxon>Bacillati</taxon>
        <taxon>Bacillota</taxon>
        <taxon>Bacilli</taxon>
        <taxon>Bacillales</taxon>
        <taxon>Bacillaceae</taxon>
        <taxon>Siminovitchia</taxon>
    </lineage>
</organism>
<accession>A0ABQ4KBL5</accession>
<dbReference type="EMBL" id="BOQT01000026">
    <property type="protein sequence ID" value="GIN23112.1"/>
    <property type="molecule type" value="Genomic_DNA"/>
</dbReference>
<keyword evidence="2" id="KW-1185">Reference proteome</keyword>
<dbReference type="RefSeq" id="WP_212963878.1">
    <property type="nucleotide sequence ID" value="NZ_BOQT01000026.1"/>
</dbReference>
<reference evidence="1 2" key="1">
    <citation type="submission" date="2021-03" db="EMBL/GenBank/DDBJ databases">
        <title>Antimicrobial resistance genes in bacteria isolated from Japanese honey, and their potential for conferring macrolide and lincosamide resistance in the American foulbrood pathogen Paenibacillus larvae.</title>
        <authorList>
            <person name="Okamoto M."/>
            <person name="Kumagai M."/>
            <person name="Kanamori H."/>
            <person name="Takamatsu D."/>
        </authorList>
    </citation>
    <scope>NUCLEOTIDE SEQUENCE [LARGE SCALE GENOMIC DNA]</scope>
    <source>
        <strain evidence="1 2">J1TS3</strain>
    </source>
</reference>
<evidence type="ECO:0000313" key="2">
    <source>
        <dbReference type="Proteomes" id="UP000680279"/>
    </source>
</evidence>
<gene>
    <name evidence="1" type="ORF">J1TS3_42460</name>
</gene>
<comment type="caution">
    <text evidence="1">The sequence shown here is derived from an EMBL/GenBank/DDBJ whole genome shotgun (WGS) entry which is preliminary data.</text>
</comment>
<sequence length="170" mass="20112">MGMYKNMQDILKAVRFDEELLRLLYYNPEDYLSKTLDPLDERLPNILDMDLGKQWEIRDERIMITPKDDDLTNKRICRIFVYFGDRFPLPQKKSYLIASQDIVVDVLCHADFENKDIRSTRIGDRLNQIFALSDVTGMGKMEYVRGRVLTRTPSQYVGFQHIYRFGSTKQ</sequence>
<dbReference type="Proteomes" id="UP000680279">
    <property type="component" value="Unassembled WGS sequence"/>
</dbReference>
<proteinExistence type="predicted"/>